<gene>
    <name evidence="3" type="ORF">AFR_27735</name>
</gene>
<comment type="similarity">
    <text evidence="1">Belongs to the glycosyl hydrolase 13 family.</text>
</comment>
<dbReference type="OrthoDB" id="9802433at2"/>
<keyword evidence="3" id="KW-0378">Hydrolase</keyword>
<dbReference type="SUPFAM" id="SSF51445">
    <property type="entry name" value="(Trans)glycosidases"/>
    <property type="match status" value="1"/>
</dbReference>
<sequence>MSTWGPGLFSSDSAQDFLEELAELDPAARPAELSKIFRELLDDPGSLMRTVFPETVVAAAALVAASLPGGQDLLDDEAFAAALPEPARHLAADALRALTVATSPDGHWATSWVSPADRDEALAEVAGVAAILGSGAGWWRDAVVYQIYPRSFADADGDGVGDLAGITERLGYVAGLGAGAIWLTPFQRSPQADHGYDVSDYTDVDPLFGELADFDALVARAHELGLKVVIDIVPNHCSDQHPLFQAALAAGPGSPERARFHFADAPNNWPSVFGGPAWTQVPDGQWYLHLYAPEQPDWNWRDPRTAPFFDDVLRFWFDRGVDGLRIDVAYGLFKAPGLPDLAPDQIPEPMRLRGNTLASDREEVHEVYRRWRVIADSYDPPRTLIGEVNLPPDRASRFVRPGELDQVFAFAFVAAPWDADVWCEVGADLLTHARTTSPVTWVVENHDVVRRPTRYGSAARARAALLTILGLPGAAYLYQGQELGLPEVDVSPEARQDPAWIRSGVSRDGCRVPLPWTADPSGTYGFSPVGAAPPWLPVPDHWGPLSVEAQESDPESTLALTRAALRLRHLLPAADTVDWSVTEDRLLLARRTSGFTLAVAMGDTAVPLPAGEVVLASGPLPGDGTLPPDTAAWLRHA</sequence>
<dbReference type="InterPro" id="IPR006047">
    <property type="entry name" value="GH13_cat_dom"/>
</dbReference>
<dbReference type="PANTHER" id="PTHR10357">
    <property type="entry name" value="ALPHA-AMYLASE FAMILY MEMBER"/>
    <property type="match status" value="1"/>
</dbReference>
<evidence type="ECO:0000313" key="3">
    <source>
        <dbReference type="EMBL" id="AGZ43808.1"/>
    </source>
</evidence>
<evidence type="ECO:0000259" key="2">
    <source>
        <dbReference type="SMART" id="SM00642"/>
    </source>
</evidence>
<reference evidence="3 4" key="1">
    <citation type="journal article" date="2014" name="J. Biotechnol.">
        <title>Complete genome sequence of the actinobacterium Actinoplanes friuliensis HAG 010964, producer of the lipopeptide antibiotic friulimycin.</title>
        <authorList>
            <person name="Ruckert C."/>
            <person name="Szczepanowski R."/>
            <person name="Albersmeier A."/>
            <person name="Goesmann A."/>
            <person name="Fischer N."/>
            <person name="Steinkamper A."/>
            <person name="Puhler A."/>
            <person name="Biener R."/>
            <person name="Schwartz D."/>
            <person name="Kalinowski J."/>
        </authorList>
    </citation>
    <scope>NUCLEOTIDE SEQUENCE [LARGE SCALE GENOMIC DNA]</scope>
    <source>
        <strain evidence="3 4">DSM 7358</strain>
    </source>
</reference>
<evidence type="ECO:0000313" key="4">
    <source>
        <dbReference type="Proteomes" id="UP000017746"/>
    </source>
</evidence>
<dbReference type="Gene3D" id="3.20.20.80">
    <property type="entry name" value="Glycosidases"/>
    <property type="match status" value="2"/>
</dbReference>
<dbReference type="KEGG" id="afs:AFR_27735"/>
<dbReference type="PANTHER" id="PTHR10357:SF179">
    <property type="entry name" value="NEUTRAL AND BASIC AMINO ACID TRANSPORT PROTEIN RBAT"/>
    <property type="match status" value="1"/>
</dbReference>
<evidence type="ECO:0000256" key="1">
    <source>
        <dbReference type="ARBA" id="ARBA00008061"/>
    </source>
</evidence>
<protein>
    <submittedName>
        <fullName evidence="3">Putative glycosyl hydrolase</fullName>
    </submittedName>
</protein>
<dbReference type="GO" id="GO:0004556">
    <property type="term" value="F:alpha-amylase activity"/>
    <property type="evidence" value="ECO:0007669"/>
    <property type="project" value="TreeGrafter"/>
</dbReference>
<accession>U5W3L2</accession>
<dbReference type="HOGENOM" id="CLU_006462_0_1_11"/>
<dbReference type="EMBL" id="CP006272">
    <property type="protein sequence ID" value="AGZ43808.1"/>
    <property type="molecule type" value="Genomic_DNA"/>
</dbReference>
<dbReference type="PATRIC" id="fig|1246995.3.peg.5621"/>
<dbReference type="STRING" id="1246995.AFR_27735"/>
<dbReference type="InterPro" id="IPR017853">
    <property type="entry name" value="GH"/>
</dbReference>
<dbReference type="GO" id="GO:0009313">
    <property type="term" value="P:oligosaccharide catabolic process"/>
    <property type="evidence" value="ECO:0007669"/>
    <property type="project" value="TreeGrafter"/>
</dbReference>
<dbReference type="InterPro" id="IPR025355">
    <property type="entry name" value="DUF4259"/>
</dbReference>
<dbReference type="eggNOG" id="COG0366">
    <property type="taxonomic scope" value="Bacteria"/>
</dbReference>
<dbReference type="Proteomes" id="UP000017746">
    <property type="component" value="Chromosome"/>
</dbReference>
<proteinExistence type="inferred from homology"/>
<name>U5W3L2_9ACTN</name>
<keyword evidence="4" id="KW-1185">Reference proteome</keyword>
<dbReference type="Pfam" id="PF00128">
    <property type="entry name" value="Alpha-amylase"/>
    <property type="match status" value="1"/>
</dbReference>
<dbReference type="Gene3D" id="3.90.400.10">
    <property type="entry name" value="Oligo-1,6-glucosidase, Domain 2"/>
    <property type="match status" value="1"/>
</dbReference>
<feature type="domain" description="Glycosyl hydrolase family 13 catalytic" evidence="2">
    <location>
        <begin position="146"/>
        <end position="511"/>
    </location>
</feature>
<dbReference type="AlphaFoldDB" id="U5W3L2"/>
<dbReference type="InterPro" id="IPR045857">
    <property type="entry name" value="O16G_dom_2"/>
</dbReference>
<dbReference type="Pfam" id="PF14078">
    <property type="entry name" value="DUF4259"/>
    <property type="match status" value="1"/>
</dbReference>
<organism evidence="3 4">
    <name type="scientific">Actinoplanes friuliensis DSM 7358</name>
    <dbReference type="NCBI Taxonomy" id="1246995"/>
    <lineage>
        <taxon>Bacteria</taxon>
        <taxon>Bacillati</taxon>
        <taxon>Actinomycetota</taxon>
        <taxon>Actinomycetes</taxon>
        <taxon>Micromonosporales</taxon>
        <taxon>Micromonosporaceae</taxon>
        <taxon>Actinoplanes</taxon>
    </lineage>
</organism>
<dbReference type="SMART" id="SM00642">
    <property type="entry name" value="Aamy"/>
    <property type="match status" value="1"/>
</dbReference>